<keyword evidence="3" id="KW-1185">Reference proteome</keyword>
<feature type="domain" description="Helix-turn-helix" evidence="1">
    <location>
        <begin position="9"/>
        <end position="56"/>
    </location>
</feature>
<reference evidence="2 3" key="2">
    <citation type="submission" date="2018-06" db="EMBL/GenBank/DDBJ databases">
        <title>Sequencing of bacterial isolates from soil warming experiment in Harvard Forest, Massachusetts, USA.</title>
        <authorList>
            <person name="Deangelis K.PhD."/>
        </authorList>
    </citation>
    <scope>NUCLEOTIDE SEQUENCE [LARGE SCALE GENOMIC DNA]</scope>
    <source>
        <strain evidence="2 3">GAS496</strain>
    </source>
</reference>
<name>A0A318HED1_9MYCO</name>
<evidence type="ECO:0000259" key="1">
    <source>
        <dbReference type="Pfam" id="PF12728"/>
    </source>
</evidence>
<dbReference type="RefSeq" id="WP_110317326.1">
    <property type="nucleotide sequence ID" value="NZ_QJJU01000011.1"/>
</dbReference>
<dbReference type="Pfam" id="PF12728">
    <property type="entry name" value="HTH_17"/>
    <property type="match status" value="1"/>
</dbReference>
<dbReference type="NCBIfam" id="TIGR01764">
    <property type="entry name" value="excise"/>
    <property type="match status" value="1"/>
</dbReference>
<reference evidence="3" key="1">
    <citation type="submission" date="2018-05" db="EMBL/GenBank/DDBJ databases">
        <authorList>
            <person name="Deangelis K."/>
            <person name="Huntemann M."/>
            <person name="Clum A."/>
            <person name="Pillay M."/>
            <person name="Palaniappan K."/>
            <person name="Varghese N."/>
            <person name="Mikhailova N."/>
            <person name="Stamatis D."/>
            <person name="Reddy T."/>
            <person name="Daum C."/>
            <person name="Shapiro N."/>
            <person name="Ivanova N."/>
            <person name="Kyrpides N."/>
            <person name="Woyke T."/>
        </authorList>
    </citation>
    <scope>NUCLEOTIDE SEQUENCE [LARGE SCALE GENOMIC DNA]</scope>
    <source>
        <strain evidence="3">GAS496</strain>
    </source>
</reference>
<dbReference type="AlphaFoldDB" id="A0A318HED1"/>
<dbReference type="InterPro" id="IPR041657">
    <property type="entry name" value="HTH_17"/>
</dbReference>
<sequence length="63" mass="7217">MHISPEGELITVQEAADRLAVSRWMVYRLIWDQQVVSVQIGRCRRIVRQSFDDYLAGLIEGAA</sequence>
<evidence type="ECO:0000313" key="3">
    <source>
        <dbReference type="Proteomes" id="UP000247781"/>
    </source>
</evidence>
<gene>
    <name evidence="2" type="ORF">C8E89_11132</name>
</gene>
<protein>
    <submittedName>
        <fullName evidence="2">Excisionase family DNA binding protein</fullName>
    </submittedName>
</protein>
<dbReference type="GO" id="GO:0003677">
    <property type="term" value="F:DNA binding"/>
    <property type="evidence" value="ECO:0007669"/>
    <property type="project" value="InterPro"/>
</dbReference>
<dbReference type="EMBL" id="QJJU01000011">
    <property type="protein sequence ID" value="PXX07248.1"/>
    <property type="molecule type" value="Genomic_DNA"/>
</dbReference>
<dbReference type="Proteomes" id="UP000247781">
    <property type="component" value="Unassembled WGS sequence"/>
</dbReference>
<dbReference type="InterPro" id="IPR010093">
    <property type="entry name" value="SinI_DNA-bd"/>
</dbReference>
<comment type="caution">
    <text evidence="2">The sequence shown here is derived from an EMBL/GenBank/DDBJ whole genome shotgun (WGS) entry which is preliminary data.</text>
</comment>
<organism evidence="2 3">
    <name type="scientific">Mycolicibacterium moriokaense</name>
    <dbReference type="NCBI Taxonomy" id="39691"/>
    <lineage>
        <taxon>Bacteria</taxon>
        <taxon>Bacillati</taxon>
        <taxon>Actinomycetota</taxon>
        <taxon>Actinomycetes</taxon>
        <taxon>Mycobacteriales</taxon>
        <taxon>Mycobacteriaceae</taxon>
        <taxon>Mycolicibacterium</taxon>
    </lineage>
</organism>
<dbReference type="OrthoDB" id="1093249at2"/>
<evidence type="ECO:0000313" key="2">
    <source>
        <dbReference type="EMBL" id="PXX07248.1"/>
    </source>
</evidence>
<accession>A0A318HED1</accession>
<proteinExistence type="predicted"/>